<keyword evidence="2" id="KW-0812">Transmembrane</keyword>
<dbReference type="Gene3D" id="3.40.50.1820">
    <property type="entry name" value="alpha/beta hydrolase"/>
    <property type="match status" value="1"/>
</dbReference>
<dbReference type="InterPro" id="IPR007751">
    <property type="entry name" value="DUF676_lipase-like"/>
</dbReference>
<evidence type="ECO:0000313" key="5">
    <source>
        <dbReference type="Proteomes" id="UP001642487"/>
    </source>
</evidence>
<name>A0ABP0YY96_9ROSI</name>
<evidence type="ECO:0000313" key="4">
    <source>
        <dbReference type="EMBL" id="CAK9325515.1"/>
    </source>
</evidence>
<organism evidence="4 5">
    <name type="scientific">Citrullus colocynthis</name>
    <name type="common">colocynth</name>
    <dbReference type="NCBI Taxonomy" id="252529"/>
    <lineage>
        <taxon>Eukaryota</taxon>
        <taxon>Viridiplantae</taxon>
        <taxon>Streptophyta</taxon>
        <taxon>Embryophyta</taxon>
        <taxon>Tracheophyta</taxon>
        <taxon>Spermatophyta</taxon>
        <taxon>Magnoliopsida</taxon>
        <taxon>eudicotyledons</taxon>
        <taxon>Gunneridae</taxon>
        <taxon>Pentapetalae</taxon>
        <taxon>rosids</taxon>
        <taxon>fabids</taxon>
        <taxon>Cucurbitales</taxon>
        <taxon>Cucurbitaceae</taxon>
        <taxon>Benincaseae</taxon>
        <taxon>Citrullus</taxon>
    </lineage>
</organism>
<protein>
    <recommendedName>
        <fullName evidence="3">DUF676 domain-containing protein</fullName>
    </recommendedName>
</protein>
<sequence length="562" mass="64271">MKNLCESGYGCGDRRKSESEAIEKMGVSASSSSCRFTALWQWVFTVSRLIGAEEFQAFILLRFQTSTTPLYLSSIPLLLLILLVFFRFRRFLMPSMESEEPTSETVSEGENRGKRENEKRGELDLNETRNGKKKKKKNRNRTVSFYLPKIGFGCFRVQRDMEGNIDMQVINGSGEHRKPTHLLIMVNGLVGSAKDWKYAAKEFLKTYPEDIIVHCSKRNYSTLTLDGVDVMGGRLAEEILIVIKRYPHVQKISFICHSLGGLIARYAIAKLYELKDVQVNGEYNKHGFRDESYEGEFRGKIAGLEPINFITCATPHLGSRGHKQVPLCCGFYALEKVAVCTSYFFGRTGRHLFLIDKDSGNCPLLFHMAGNREDLKFLSALQSFRRRVTYANVRYDNVVGWSTSSIRRRTELPKLKGISGDSKYPYIVNVEMAKMSNPQLYVPSEAKASRFKKSDLEEEMIKGLSSVGWERVDVDFHRSKQRNNAHLTIQVNRYRVNSDGACFSNNGLEEKKEEKNAWFRTGSTFQITSVIKTVQRIPHNQTWRWLAAAYFVDQESKSAVHD</sequence>
<dbReference type="Proteomes" id="UP001642487">
    <property type="component" value="Chromosome 7"/>
</dbReference>
<keyword evidence="2" id="KW-0472">Membrane</keyword>
<proteinExistence type="predicted"/>
<evidence type="ECO:0000259" key="3">
    <source>
        <dbReference type="Pfam" id="PF05057"/>
    </source>
</evidence>
<accession>A0ABP0YY96</accession>
<feature type="compositionally biased region" description="Basic and acidic residues" evidence="1">
    <location>
        <begin position="109"/>
        <end position="130"/>
    </location>
</feature>
<feature type="domain" description="DUF676" evidence="3">
    <location>
        <begin position="177"/>
        <end position="403"/>
    </location>
</feature>
<evidence type="ECO:0000256" key="1">
    <source>
        <dbReference type="SAM" id="MobiDB-lite"/>
    </source>
</evidence>
<feature type="transmembrane region" description="Helical" evidence="2">
    <location>
        <begin position="70"/>
        <end position="88"/>
    </location>
</feature>
<dbReference type="EMBL" id="OZ021741">
    <property type="protein sequence ID" value="CAK9325515.1"/>
    <property type="molecule type" value="Genomic_DNA"/>
</dbReference>
<dbReference type="InterPro" id="IPR044294">
    <property type="entry name" value="Lipase-like"/>
</dbReference>
<feature type="region of interest" description="Disordered" evidence="1">
    <location>
        <begin position="99"/>
        <end position="138"/>
    </location>
</feature>
<keyword evidence="2" id="KW-1133">Transmembrane helix</keyword>
<gene>
    <name evidence="4" type="ORF">CITCOLO1_LOCUS17779</name>
</gene>
<keyword evidence="5" id="KW-1185">Reference proteome</keyword>
<dbReference type="InterPro" id="IPR029058">
    <property type="entry name" value="AB_hydrolase_fold"/>
</dbReference>
<evidence type="ECO:0000256" key="2">
    <source>
        <dbReference type="SAM" id="Phobius"/>
    </source>
</evidence>
<dbReference type="Pfam" id="PF05057">
    <property type="entry name" value="DUF676"/>
    <property type="match status" value="1"/>
</dbReference>
<dbReference type="SUPFAM" id="SSF53474">
    <property type="entry name" value="alpha/beta-Hydrolases"/>
    <property type="match status" value="1"/>
</dbReference>
<dbReference type="PANTHER" id="PTHR12482:SF41">
    <property type="entry name" value="ALPHA_BETA-HYDROLASES SUPERFAMILY PROTEIN"/>
    <property type="match status" value="1"/>
</dbReference>
<dbReference type="PANTHER" id="PTHR12482">
    <property type="entry name" value="LIPASE ROG1-RELATED-RELATED"/>
    <property type="match status" value="1"/>
</dbReference>
<reference evidence="4 5" key="1">
    <citation type="submission" date="2024-03" db="EMBL/GenBank/DDBJ databases">
        <authorList>
            <person name="Gkanogiannis A."/>
            <person name="Becerra Lopez-Lavalle L."/>
        </authorList>
    </citation>
    <scope>NUCLEOTIDE SEQUENCE [LARGE SCALE GENOMIC DNA]</scope>
</reference>